<dbReference type="InterPro" id="IPR029044">
    <property type="entry name" value="Nucleotide-diphossugar_trans"/>
</dbReference>
<gene>
    <name evidence="5" type="ORF">ACFSFX_10975</name>
</gene>
<dbReference type="InterPro" id="IPR001173">
    <property type="entry name" value="Glyco_trans_2-like"/>
</dbReference>
<name>A0ABW4Q8R2_9MICC</name>
<comment type="caution">
    <text evidence="5">The sequence shown here is derived from an EMBL/GenBank/DDBJ whole genome shotgun (WGS) entry which is preliminary data.</text>
</comment>
<dbReference type="PANTHER" id="PTHR43685">
    <property type="entry name" value="GLYCOSYLTRANSFERASE"/>
    <property type="match status" value="1"/>
</dbReference>
<proteinExistence type="inferred from homology"/>
<keyword evidence="3" id="KW-0808">Transferase</keyword>
<evidence type="ECO:0000256" key="1">
    <source>
        <dbReference type="ARBA" id="ARBA00006739"/>
    </source>
</evidence>
<sequence length="311" mass="34079">MHSIASSANSAVDVIIATRDRHELLLQTIDSILGQDYPGMVRITVVYDRSTERADLARTSTSRPIRVMSNRRTPGLPGSRNTGLLAATAPLVAFCDDDDLWRGDKLQRQISALRDQDATGCVSGIDVHYGERCSTRIPAVVSVTEDGLSGSRLTGAHPSTFLFQREHLLANVGLVDEELPYGYGEDYDLLLRAAQQGRIAVLPEVTVDVLWHPKGSYFSQQWQAMSDGVGYLMNKHPSIRANRRGAAWMEGQRAFALAALGNQRAAARRMAATSLSHSVLEPRAYLALAMTLNLVKPETILRTLNARGRGI</sequence>
<evidence type="ECO:0000256" key="3">
    <source>
        <dbReference type="ARBA" id="ARBA00022679"/>
    </source>
</evidence>
<protein>
    <submittedName>
        <fullName evidence="5">Glycosyltransferase family A protein</fullName>
    </submittedName>
</protein>
<keyword evidence="6" id="KW-1185">Reference proteome</keyword>
<dbReference type="RefSeq" id="WP_343878946.1">
    <property type="nucleotide sequence ID" value="NZ_BAAAIJ010000032.1"/>
</dbReference>
<reference evidence="6" key="1">
    <citation type="journal article" date="2019" name="Int. J. Syst. Evol. Microbiol.">
        <title>The Global Catalogue of Microorganisms (GCM) 10K type strain sequencing project: providing services to taxonomists for standard genome sequencing and annotation.</title>
        <authorList>
            <consortium name="The Broad Institute Genomics Platform"/>
            <consortium name="The Broad Institute Genome Sequencing Center for Infectious Disease"/>
            <person name="Wu L."/>
            <person name="Ma J."/>
        </authorList>
    </citation>
    <scope>NUCLEOTIDE SEQUENCE [LARGE SCALE GENOMIC DNA]</scope>
    <source>
        <strain evidence="6">JCM 11496</strain>
    </source>
</reference>
<dbReference type="PANTHER" id="PTHR43685:SF5">
    <property type="entry name" value="GLYCOSYLTRANSFERASE EPSE-RELATED"/>
    <property type="match status" value="1"/>
</dbReference>
<evidence type="ECO:0000256" key="2">
    <source>
        <dbReference type="ARBA" id="ARBA00022676"/>
    </source>
</evidence>
<feature type="domain" description="Glycosyltransferase 2-like" evidence="4">
    <location>
        <begin position="14"/>
        <end position="133"/>
    </location>
</feature>
<dbReference type="Proteomes" id="UP001597307">
    <property type="component" value="Unassembled WGS sequence"/>
</dbReference>
<organism evidence="5 6">
    <name type="scientific">Arthrobacter flavus</name>
    <dbReference type="NCBI Taxonomy" id="95172"/>
    <lineage>
        <taxon>Bacteria</taxon>
        <taxon>Bacillati</taxon>
        <taxon>Actinomycetota</taxon>
        <taxon>Actinomycetes</taxon>
        <taxon>Micrococcales</taxon>
        <taxon>Micrococcaceae</taxon>
        <taxon>Arthrobacter</taxon>
    </lineage>
</organism>
<keyword evidence="2" id="KW-0328">Glycosyltransferase</keyword>
<accession>A0ABW4Q8R2</accession>
<comment type="similarity">
    <text evidence="1">Belongs to the glycosyltransferase 2 family.</text>
</comment>
<dbReference type="EMBL" id="JBHUGA010000040">
    <property type="protein sequence ID" value="MFD1847119.1"/>
    <property type="molecule type" value="Genomic_DNA"/>
</dbReference>
<evidence type="ECO:0000313" key="6">
    <source>
        <dbReference type="Proteomes" id="UP001597307"/>
    </source>
</evidence>
<evidence type="ECO:0000259" key="4">
    <source>
        <dbReference type="Pfam" id="PF00535"/>
    </source>
</evidence>
<dbReference type="CDD" id="cd00761">
    <property type="entry name" value="Glyco_tranf_GTA_type"/>
    <property type="match status" value="1"/>
</dbReference>
<dbReference type="Pfam" id="PF00535">
    <property type="entry name" value="Glycos_transf_2"/>
    <property type="match status" value="1"/>
</dbReference>
<dbReference type="Gene3D" id="3.90.550.10">
    <property type="entry name" value="Spore Coat Polysaccharide Biosynthesis Protein SpsA, Chain A"/>
    <property type="match status" value="1"/>
</dbReference>
<dbReference type="InterPro" id="IPR050834">
    <property type="entry name" value="Glycosyltransf_2"/>
</dbReference>
<evidence type="ECO:0000313" key="5">
    <source>
        <dbReference type="EMBL" id="MFD1847119.1"/>
    </source>
</evidence>
<dbReference type="SUPFAM" id="SSF53448">
    <property type="entry name" value="Nucleotide-diphospho-sugar transferases"/>
    <property type="match status" value="1"/>
</dbReference>